<dbReference type="InterPro" id="IPR032831">
    <property type="entry name" value="LptM_cons"/>
</dbReference>
<protein>
    <submittedName>
        <fullName evidence="7">Lipoprotein</fullName>
    </submittedName>
</protein>
<dbReference type="Proteomes" id="UP001595791">
    <property type="component" value="Unassembled WGS sequence"/>
</dbReference>
<proteinExistence type="predicted"/>
<evidence type="ECO:0000313" key="7">
    <source>
        <dbReference type="EMBL" id="MFC4161135.1"/>
    </source>
</evidence>
<keyword evidence="4" id="KW-0564">Palmitate</keyword>
<reference evidence="8" key="1">
    <citation type="journal article" date="2019" name="Int. J. Syst. Evol. Microbiol.">
        <title>The Global Catalogue of Microorganisms (GCM) 10K type strain sequencing project: providing services to taxonomists for standard genome sequencing and annotation.</title>
        <authorList>
            <consortium name="The Broad Institute Genomics Platform"/>
            <consortium name="The Broad Institute Genome Sequencing Center for Infectious Disease"/>
            <person name="Wu L."/>
            <person name="Ma J."/>
        </authorList>
    </citation>
    <scope>NUCLEOTIDE SEQUENCE [LARGE SCALE GENOMIC DNA]</scope>
    <source>
        <strain evidence="8">LMG 29894</strain>
    </source>
</reference>
<dbReference type="EMBL" id="JBHSBU010000001">
    <property type="protein sequence ID" value="MFC4161135.1"/>
    <property type="molecule type" value="Genomic_DNA"/>
</dbReference>
<evidence type="ECO:0000256" key="1">
    <source>
        <dbReference type="ARBA" id="ARBA00004459"/>
    </source>
</evidence>
<organism evidence="7 8">
    <name type="scientific">Chitinimonas lacunae</name>
    <dbReference type="NCBI Taxonomy" id="1963018"/>
    <lineage>
        <taxon>Bacteria</taxon>
        <taxon>Pseudomonadati</taxon>
        <taxon>Pseudomonadota</taxon>
        <taxon>Betaproteobacteria</taxon>
        <taxon>Neisseriales</taxon>
        <taxon>Chitinibacteraceae</taxon>
        <taxon>Chitinimonas</taxon>
    </lineage>
</organism>
<evidence type="ECO:0000256" key="5">
    <source>
        <dbReference type="ARBA" id="ARBA00023237"/>
    </source>
</evidence>
<evidence type="ECO:0000313" key="8">
    <source>
        <dbReference type="Proteomes" id="UP001595791"/>
    </source>
</evidence>
<dbReference type="PROSITE" id="PS51257">
    <property type="entry name" value="PROKAR_LIPOPROTEIN"/>
    <property type="match status" value="1"/>
</dbReference>
<accession>A0ABV8MW11</accession>
<dbReference type="NCBIfam" id="NF047847">
    <property type="entry name" value="SS_mature_LptM"/>
    <property type="match status" value="1"/>
</dbReference>
<evidence type="ECO:0000256" key="3">
    <source>
        <dbReference type="ARBA" id="ARBA00023136"/>
    </source>
</evidence>
<comment type="subcellular location">
    <subcellularLocation>
        <location evidence="1">Cell outer membrane</location>
        <topology evidence="1">Lipid-anchor</topology>
    </subcellularLocation>
</comment>
<keyword evidence="3" id="KW-0472">Membrane</keyword>
<dbReference type="RefSeq" id="WP_378166730.1">
    <property type="nucleotide sequence ID" value="NZ_JBHSBU010000001.1"/>
</dbReference>
<keyword evidence="6 7" id="KW-0449">Lipoprotein</keyword>
<keyword evidence="2" id="KW-0732">Signal</keyword>
<keyword evidence="5" id="KW-0998">Cell outer membrane</keyword>
<evidence type="ECO:0000256" key="2">
    <source>
        <dbReference type="ARBA" id="ARBA00022729"/>
    </source>
</evidence>
<gene>
    <name evidence="7" type="ORF">ACFOW7_17495</name>
</gene>
<keyword evidence="8" id="KW-1185">Reference proteome</keyword>
<name>A0ABV8MW11_9NEIS</name>
<dbReference type="Pfam" id="PF13627">
    <property type="entry name" value="LptM_cons"/>
    <property type="match status" value="1"/>
</dbReference>
<evidence type="ECO:0000256" key="6">
    <source>
        <dbReference type="ARBA" id="ARBA00023288"/>
    </source>
</evidence>
<sequence>MRLIALCLAAAFLLAGCGYKGPLTLPAKPAAQESAS</sequence>
<comment type="caution">
    <text evidence="7">The sequence shown here is derived from an EMBL/GenBank/DDBJ whole genome shotgun (WGS) entry which is preliminary data.</text>
</comment>
<evidence type="ECO:0000256" key="4">
    <source>
        <dbReference type="ARBA" id="ARBA00023139"/>
    </source>
</evidence>